<dbReference type="EMBL" id="CP012333">
    <property type="protein sequence ID" value="AKU94700.1"/>
    <property type="molecule type" value="Genomic_DNA"/>
</dbReference>
<evidence type="ECO:0000313" key="3">
    <source>
        <dbReference type="EMBL" id="AKU94700.1"/>
    </source>
</evidence>
<feature type="chain" id="PRO_5005465725" description="PEGA domain-containing protein" evidence="2">
    <location>
        <begin position="27"/>
        <end position="327"/>
    </location>
</feature>
<keyword evidence="2" id="KW-0732">Signal</keyword>
<dbReference type="OrthoDB" id="5505370at2"/>
<accession>A0A0K1PME2</accession>
<evidence type="ECO:0000256" key="1">
    <source>
        <dbReference type="SAM" id="Phobius"/>
    </source>
</evidence>
<feature type="transmembrane region" description="Helical" evidence="1">
    <location>
        <begin position="221"/>
        <end position="244"/>
    </location>
</feature>
<evidence type="ECO:0000256" key="2">
    <source>
        <dbReference type="SAM" id="SignalP"/>
    </source>
</evidence>
<dbReference type="AlphaFoldDB" id="A0A0K1PME2"/>
<evidence type="ECO:0000313" key="4">
    <source>
        <dbReference type="Proteomes" id="UP000064967"/>
    </source>
</evidence>
<reference evidence="3 4" key="1">
    <citation type="submission" date="2015-08" db="EMBL/GenBank/DDBJ databases">
        <authorList>
            <person name="Babu N.S."/>
            <person name="Beckwith C.J."/>
            <person name="Beseler K.G."/>
            <person name="Brison A."/>
            <person name="Carone J.V."/>
            <person name="Caskin T.P."/>
            <person name="Diamond M."/>
            <person name="Durham M.E."/>
            <person name="Foxe J.M."/>
            <person name="Go M."/>
            <person name="Henderson B.A."/>
            <person name="Jones I.B."/>
            <person name="McGettigan J.A."/>
            <person name="Micheletti S.J."/>
            <person name="Nasrallah M.E."/>
            <person name="Ortiz D."/>
            <person name="Piller C.R."/>
            <person name="Privatt S.R."/>
            <person name="Schneider S.L."/>
            <person name="Sharp S."/>
            <person name="Smith T.C."/>
            <person name="Stanton J.D."/>
            <person name="Ullery H.E."/>
            <person name="Wilson R.J."/>
            <person name="Serrano M.G."/>
            <person name="Buck G."/>
            <person name="Lee V."/>
            <person name="Wang Y."/>
            <person name="Carvalho R."/>
            <person name="Voegtly L."/>
            <person name="Shi R."/>
            <person name="Duckworth R."/>
            <person name="Johnson A."/>
            <person name="Loviza R."/>
            <person name="Walstead R."/>
            <person name="Shah Z."/>
            <person name="Kiflezghi M."/>
            <person name="Wade K."/>
            <person name="Ball S.L."/>
            <person name="Bradley K.W."/>
            <person name="Asai D.J."/>
            <person name="Bowman C.A."/>
            <person name="Russell D.A."/>
            <person name="Pope W.H."/>
            <person name="Jacobs-Sera D."/>
            <person name="Hendrix R.W."/>
            <person name="Hatfull G.F."/>
        </authorList>
    </citation>
    <scope>NUCLEOTIDE SEQUENCE [LARGE SCALE GENOMIC DNA]</scope>
    <source>
        <strain evidence="3 4">DSM 27648</strain>
    </source>
</reference>
<protein>
    <recommendedName>
        <fullName evidence="5">PEGA domain-containing protein</fullName>
    </recommendedName>
</protein>
<dbReference type="STRING" id="1391654.AKJ09_01364"/>
<feature type="transmembrane region" description="Helical" evidence="1">
    <location>
        <begin position="275"/>
        <end position="298"/>
    </location>
</feature>
<keyword evidence="4" id="KW-1185">Reference proteome</keyword>
<proteinExistence type="predicted"/>
<sequence>MARLGPLVFALATAVASLSTAASARAENEAPAEALFIEAKRLVAAGDYAAACPKFAESNRLDRAAGTMIHLADCYEKNHQLATAWATYREAASAAKNLGRLDWQRLALARAEALDTKVGRLTIEVTEPADKIEVRRDGVLVSSASWGTPLPLDAGRHTIEATAAGRQPFTTTVTTTDDGVVSRVTIPKLAVAPAEADTREVPAEKASIASSQASQSNQKTWGYVVGGVGLVGLAVGTVAGLVAIEKNADATRVCPNDGVCPSEAAIHDSDTAKTFGTISTIALVAGGAAVVTGLVLVLTSPSSPKHEAKLAPSIGPNTAALSLSGVF</sequence>
<keyword evidence="1" id="KW-0812">Transmembrane</keyword>
<dbReference type="KEGG" id="llu:AKJ09_01364"/>
<organism evidence="3 4">
    <name type="scientific">Labilithrix luteola</name>
    <dbReference type="NCBI Taxonomy" id="1391654"/>
    <lineage>
        <taxon>Bacteria</taxon>
        <taxon>Pseudomonadati</taxon>
        <taxon>Myxococcota</taxon>
        <taxon>Polyangia</taxon>
        <taxon>Polyangiales</taxon>
        <taxon>Labilitrichaceae</taxon>
        <taxon>Labilithrix</taxon>
    </lineage>
</organism>
<feature type="signal peptide" evidence="2">
    <location>
        <begin position="1"/>
        <end position="26"/>
    </location>
</feature>
<evidence type="ECO:0008006" key="5">
    <source>
        <dbReference type="Google" id="ProtNLM"/>
    </source>
</evidence>
<keyword evidence="1" id="KW-0472">Membrane</keyword>
<gene>
    <name evidence="3" type="ORF">AKJ09_01364</name>
</gene>
<dbReference type="RefSeq" id="WP_146646256.1">
    <property type="nucleotide sequence ID" value="NZ_CP012333.1"/>
</dbReference>
<keyword evidence="1" id="KW-1133">Transmembrane helix</keyword>
<name>A0A0K1PME2_9BACT</name>
<dbReference type="Proteomes" id="UP000064967">
    <property type="component" value="Chromosome"/>
</dbReference>